<dbReference type="InterPro" id="IPR005135">
    <property type="entry name" value="Endo/exonuclease/phosphatase"/>
</dbReference>
<protein>
    <submittedName>
        <fullName evidence="2">Endonuclease/exonuclease/phosphatase family protein</fullName>
    </submittedName>
</protein>
<dbReference type="Pfam" id="PF03372">
    <property type="entry name" value="Exo_endo_phos"/>
    <property type="match status" value="1"/>
</dbReference>
<dbReference type="EMBL" id="JANDBD010000007">
    <property type="protein sequence ID" value="MCP9274038.1"/>
    <property type="molecule type" value="Genomic_DNA"/>
</dbReference>
<evidence type="ECO:0000313" key="2">
    <source>
        <dbReference type="EMBL" id="MCP9274038.1"/>
    </source>
</evidence>
<evidence type="ECO:0000313" key="3">
    <source>
        <dbReference type="Proteomes" id="UP001651690"/>
    </source>
</evidence>
<gene>
    <name evidence="2" type="ORF">NM203_17760</name>
</gene>
<organism evidence="2 3">
    <name type="scientific">Mycolicibacterium arenosum</name>
    <dbReference type="NCBI Taxonomy" id="2952157"/>
    <lineage>
        <taxon>Bacteria</taxon>
        <taxon>Bacillati</taxon>
        <taxon>Actinomycetota</taxon>
        <taxon>Actinomycetes</taxon>
        <taxon>Mycobacteriales</taxon>
        <taxon>Mycobacteriaceae</taxon>
        <taxon>Mycolicibacterium</taxon>
    </lineage>
</organism>
<dbReference type="InterPro" id="IPR036691">
    <property type="entry name" value="Endo/exonu/phosph_ase_sf"/>
</dbReference>
<comment type="caution">
    <text evidence="2">The sequence shown here is derived from an EMBL/GenBank/DDBJ whole genome shotgun (WGS) entry which is preliminary data.</text>
</comment>
<dbReference type="GO" id="GO:0004519">
    <property type="term" value="F:endonuclease activity"/>
    <property type="evidence" value="ECO:0007669"/>
    <property type="project" value="UniProtKB-KW"/>
</dbReference>
<dbReference type="SUPFAM" id="SSF56219">
    <property type="entry name" value="DNase I-like"/>
    <property type="match status" value="1"/>
</dbReference>
<evidence type="ECO:0000259" key="1">
    <source>
        <dbReference type="Pfam" id="PF03372"/>
    </source>
</evidence>
<dbReference type="Gene3D" id="3.60.10.10">
    <property type="entry name" value="Endonuclease/exonuclease/phosphatase"/>
    <property type="match status" value="1"/>
</dbReference>
<dbReference type="Proteomes" id="UP001651690">
    <property type="component" value="Unassembled WGS sequence"/>
</dbReference>
<keyword evidence="3" id="KW-1185">Reference proteome</keyword>
<keyword evidence="2" id="KW-0255">Endonuclease</keyword>
<name>A0ABT1M4F7_9MYCO</name>
<accession>A0ABT1M4F7</accession>
<sequence>MRVVAWNVQHGGGSRVARIIAALVALNPDVLVLSEHRATGPLASALNERGWIHQIGLADPSGGYAAVLIASRRALRNLDPQYPDAQCSPRWAHVEVADSGWAVAGALIPGHNRDHPHRKEQFWDFVVSEFAPLAARRPTLLIGDLNTGLHRIDETGATLRCSEHMMALREAGWMDVWHALHPNVRPPSSWWEPMTGNGFRLDHTFLSPCSPPALAIDYPRVVDGAPTTRAGAPKGCG</sequence>
<keyword evidence="2" id="KW-0540">Nuclease</keyword>
<proteinExistence type="predicted"/>
<dbReference type="RefSeq" id="WP_255061384.1">
    <property type="nucleotide sequence ID" value="NZ_JANDBD010000007.1"/>
</dbReference>
<reference evidence="2 3" key="1">
    <citation type="submission" date="2022-06" db="EMBL/GenBank/DDBJ databases">
        <title>Mycolicibacterium sp. CAU 1645 isolated from seawater.</title>
        <authorList>
            <person name="Kim W."/>
        </authorList>
    </citation>
    <scope>NUCLEOTIDE SEQUENCE [LARGE SCALE GENOMIC DNA]</scope>
    <source>
        <strain evidence="2 3">CAU 1645</strain>
    </source>
</reference>
<keyword evidence="2" id="KW-0378">Hydrolase</keyword>
<feature type="domain" description="Endonuclease/exonuclease/phosphatase" evidence="1">
    <location>
        <begin position="5"/>
        <end position="208"/>
    </location>
</feature>